<dbReference type="Proteomes" id="UP000177092">
    <property type="component" value="Unassembled WGS sequence"/>
</dbReference>
<dbReference type="EMBL" id="MFJN01000049">
    <property type="protein sequence ID" value="OGG20354.1"/>
    <property type="molecule type" value="Genomic_DNA"/>
</dbReference>
<protein>
    <submittedName>
        <fullName evidence="1">Uncharacterized protein</fullName>
    </submittedName>
</protein>
<reference evidence="1 2" key="1">
    <citation type="journal article" date="2016" name="Nat. Commun.">
        <title>Thousands of microbial genomes shed light on interconnected biogeochemical processes in an aquifer system.</title>
        <authorList>
            <person name="Anantharaman K."/>
            <person name="Brown C.T."/>
            <person name="Hug L.A."/>
            <person name="Sharon I."/>
            <person name="Castelle C.J."/>
            <person name="Probst A.J."/>
            <person name="Thomas B.C."/>
            <person name="Singh A."/>
            <person name="Wilkins M.J."/>
            <person name="Karaoz U."/>
            <person name="Brodie E.L."/>
            <person name="Williams K.H."/>
            <person name="Hubbard S.S."/>
            <person name="Banfield J.F."/>
        </authorList>
    </citation>
    <scope>NUCLEOTIDE SEQUENCE [LARGE SCALE GENOMIC DNA]</scope>
</reference>
<sequence length="196" mass="22902">MRKKITPLEFCSNIYKFPFHGLILMLTITDYNNFKVSYPIGPVYNSIKDIMADSSFFGSNMDVDNKLYVDPNTIVLPIKFEKLFPLEPRFWKKPSVHYSNNERMGLFGRLIKNYPFYKLVVTPLNYAKKTIFMSAFPYHITSGEKIIEAFMLNSDFPVDEKSKYAGIYSIEKGFHLNWQTGMLSELSFTQLQKDLH</sequence>
<comment type="caution">
    <text evidence="1">The sequence shown here is derived from an EMBL/GenBank/DDBJ whole genome shotgun (WGS) entry which is preliminary data.</text>
</comment>
<evidence type="ECO:0000313" key="2">
    <source>
        <dbReference type="Proteomes" id="UP000177092"/>
    </source>
</evidence>
<gene>
    <name evidence="1" type="ORF">A3D03_06560</name>
</gene>
<organism evidence="1 2">
    <name type="scientific">Candidatus Gottesmanbacteria bacterium RIFCSPHIGHO2_02_FULL_40_13</name>
    <dbReference type="NCBI Taxonomy" id="1798384"/>
    <lineage>
        <taxon>Bacteria</taxon>
        <taxon>Candidatus Gottesmaniibacteriota</taxon>
    </lineage>
</organism>
<accession>A0A1F6A726</accession>
<proteinExistence type="predicted"/>
<evidence type="ECO:0000313" key="1">
    <source>
        <dbReference type="EMBL" id="OGG20354.1"/>
    </source>
</evidence>
<dbReference type="AlphaFoldDB" id="A0A1F6A726"/>
<name>A0A1F6A726_9BACT</name>